<dbReference type="InterPro" id="IPR024932">
    <property type="entry name" value="ApbE"/>
</dbReference>
<reference evidence="13" key="1">
    <citation type="journal article" date="2014" name="Int. J. Syst. Evol. Microbiol.">
        <title>Complete genome sequence of Corynebacterium casei LMG S-19264T (=DSM 44701T), isolated from a smear-ripened cheese.</title>
        <authorList>
            <consortium name="US DOE Joint Genome Institute (JGI-PGF)"/>
            <person name="Walter F."/>
            <person name="Albersmeier A."/>
            <person name="Kalinowski J."/>
            <person name="Ruckert C."/>
        </authorList>
    </citation>
    <scope>NUCLEOTIDE SEQUENCE</scope>
    <source>
        <strain evidence="13">CCM 7664</strain>
    </source>
</reference>
<evidence type="ECO:0000313" key="13">
    <source>
        <dbReference type="EMBL" id="GGI55074.1"/>
    </source>
</evidence>
<evidence type="ECO:0000256" key="10">
    <source>
        <dbReference type="PIRNR" id="PIRNR006268"/>
    </source>
</evidence>
<organism evidence="13 14">
    <name type="scientific">Oxalicibacterium solurbis</name>
    <dbReference type="NCBI Taxonomy" id="69280"/>
    <lineage>
        <taxon>Bacteria</taxon>
        <taxon>Pseudomonadati</taxon>
        <taxon>Pseudomonadota</taxon>
        <taxon>Betaproteobacteria</taxon>
        <taxon>Burkholderiales</taxon>
        <taxon>Oxalobacteraceae</taxon>
        <taxon>Oxalicibacterium</taxon>
    </lineage>
</organism>
<dbReference type="Proteomes" id="UP000627205">
    <property type="component" value="Unassembled WGS sequence"/>
</dbReference>
<comment type="cofactor">
    <cofactor evidence="11">
        <name>Mg(2+)</name>
        <dbReference type="ChEBI" id="CHEBI:18420"/>
    </cofactor>
    <cofactor evidence="11">
        <name>Mn(2+)</name>
        <dbReference type="ChEBI" id="CHEBI:29035"/>
    </cofactor>
    <text evidence="11">Magnesium. Can also use manganese.</text>
</comment>
<evidence type="ECO:0000256" key="1">
    <source>
        <dbReference type="ARBA" id="ARBA00011955"/>
    </source>
</evidence>
<dbReference type="GO" id="GO:0016740">
    <property type="term" value="F:transferase activity"/>
    <property type="evidence" value="ECO:0007669"/>
    <property type="project" value="UniProtKB-UniRule"/>
</dbReference>
<evidence type="ECO:0000256" key="12">
    <source>
        <dbReference type="SAM" id="MobiDB-lite"/>
    </source>
</evidence>
<dbReference type="PIRSF" id="PIRSF006268">
    <property type="entry name" value="ApbE"/>
    <property type="match status" value="1"/>
</dbReference>
<feature type="binding site" evidence="11">
    <location>
        <position position="293"/>
    </location>
    <ligand>
        <name>Mg(2+)</name>
        <dbReference type="ChEBI" id="CHEBI:18420"/>
    </ligand>
</feature>
<dbReference type="Gene3D" id="3.10.520.10">
    <property type="entry name" value="ApbE-like domains"/>
    <property type="match status" value="1"/>
</dbReference>
<keyword evidence="14" id="KW-1185">Reference proteome</keyword>
<dbReference type="PANTHER" id="PTHR30040">
    <property type="entry name" value="THIAMINE BIOSYNTHESIS LIPOPROTEIN APBE"/>
    <property type="match status" value="1"/>
</dbReference>
<comment type="catalytic activity">
    <reaction evidence="9 10">
        <text>L-threonyl-[protein] + FAD = FMN-L-threonyl-[protein] + AMP + H(+)</text>
        <dbReference type="Rhea" id="RHEA:36847"/>
        <dbReference type="Rhea" id="RHEA-COMP:11060"/>
        <dbReference type="Rhea" id="RHEA-COMP:11061"/>
        <dbReference type="ChEBI" id="CHEBI:15378"/>
        <dbReference type="ChEBI" id="CHEBI:30013"/>
        <dbReference type="ChEBI" id="CHEBI:57692"/>
        <dbReference type="ChEBI" id="CHEBI:74257"/>
        <dbReference type="ChEBI" id="CHEBI:456215"/>
        <dbReference type="EC" id="2.7.1.180"/>
    </reaction>
</comment>
<keyword evidence="5 10" id="KW-0479">Metal-binding</keyword>
<evidence type="ECO:0000256" key="7">
    <source>
        <dbReference type="ARBA" id="ARBA00022842"/>
    </source>
</evidence>
<dbReference type="EC" id="2.7.1.180" evidence="1 10"/>
<dbReference type="SUPFAM" id="SSF143631">
    <property type="entry name" value="ApbE-like"/>
    <property type="match status" value="1"/>
</dbReference>
<name>A0A8J3AWZ2_9BURK</name>
<gene>
    <name evidence="13" type="ORF">GCM10011430_22480</name>
</gene>
<evidence type="ECO:0000256" key="3">
    <source>
        <dbReference type="ARBA" id="ARBA00022630"/>
    </source>
</evidence>
<evidence type="ECO:0000256" key="5">
    <source>
        <dbReference type="ARBA" id="ARBA00022723"/>
    </source>
</evidence>
<evidence type="ECO:0000256" key="11">
    <source>
        <dbReference type="PIRSR" id="PIRSR006268-2"/>
    </source>
</evidence>
<protein>
    <recommendedName>
        <fullName evidence="2 10">FAD:protein FMN transferase</fullName>
        <ecNumber evidence="1 10">2.7.1.180</ecNumber>
    </recommendedName>
    <alternativeName>
        <fullName evidence="8 10">Flavin transferase</fullName>
    </alternativeName>
</protein>
<comment type="similarity">
    <text evidence="10">Belongs to the ApbE family.</text>
</comment>
<sequence length="338" mass="36976">MTRRTLVPRISTPPQPPRLGGGVHALHGDTMGTTWSVKLAAEPACELKPLQQAIEEELALVIAQMSTWEAESHLSRFNRAPAGSWHTLQEEFFTVLNCALQVARDSGGAYDPTAGTLVNAWGFGPTRRYNEPGFAAPTPEELHAAQACCGWQRIVVDAVPRRAFQAGGLYVDFSAIAKGFAVDQVARRLRRIGIDSFLVEIGGELRGEGTKPDGQPWWVTLELPGDMHVGIETIVALYDWSIATSGDYRRYFEADGTRHSHTIDPRTGQPIRNNLASVTVLHRDCMLADAWSTALGVMGVEEGLALANRLGLCALMLQRGEDGFQEYLSTPLQALLEE</sequence>
<keyword evidence="7 10" id="KW-0460">Magnesium</keyword>
<feature type="binding site" evidence="11">
    <location>
        <position position="175"/>
    </location>
    <ligand>
        <name>Mg(2+)</name>
        <dbReference type="ChEBI" id="CHEBI:18420"/>
    </ligand>
</feature>
<evidence type="ECO:0000256" key="8">
    <source>
        <dbReference type="ARBA" id="ARBA00031306"/>
    </source>
</evidence>
<dbReference type="Pfam" id="PF02424">
    <property type="entry name" value="ApbE"/>
    <property type="match status" value="1"/>
</dbReference>
<proteinExistence type="inferred from homology"/>
<evidence type="ECO:0000256" key="2">
    <source>
        <dbReference type="ARBA" id="ARBA00016337"/>
    </source>
</evidence>
<dbReference type="AlphaFoldDB" id="A0A8J3AWZ2"/>
<dbReference type="InterPro" id="IPR003374">
    <property type="entry name" value="ApbE-like_sf"/>
</dbReference>
<keyword evidence="6 10" id="KW-0274">FAD</keyword>
<feature type="binding site" evidence="11">
    <location>
        <position position="289"/>
    </location>
    <ligand>
        <name>Mg(2+)</name>
        <dbReference type="ChEBI" id="CHEBI:18420"/>
    </ligand>
</feature>
<keyword evidence="3 10" id="KW-0285">Flavoprotein</keyword>
<dbReference type="PANTHER" id="PTHR30040:SF2">
    <property type="entry name" value="FAD:PROTEIN FMN TRANSFERASE"/>
    <property type="match status" value="1"/>
</dbReference>
<dbReference type="GO" id="GO:0046872">
    <property type="term" value="F:metal ion binding"/>
    <property type="evidence" value="ECO:0007669"/>
    <property type="project" value="UniProtKB-UniRule"/>
</dbReference>
<reference evidence="13" key="2">
    <citation type="submission" date="2020-09" db="EMBL/GenBank/DDBJ databases">
        <authorList>
            <person name="Sun Q."/>
            <person name="Sedlacek I."/>
        </authorList>
    </citation>
    <scope>NUCLEOTIDE SEQUENCE</scope>
    <source>
        <strain evidence="13">CCM 7664</strain>
    </source>
</reference>
<evidence type="ECO:0000313" key="14">
    <source>
        <dbReference type="Proteomes" id="UP000627205"/>
    </source>
</evidence>
<feature type="region of interest" description="Disordered" evidence="12">
    <location>
        <begin position="1"/>
        <end position="21"/>
    </location>
</feature>
<dbReference type="RefSeq" id="WP_188421775.1">
    <property type="nucleotide sequence ID" value="NZ_BMDP01000003.1"/>
</dbReference>
<evidence type="ECO:0000256" key="6">
    <source>
        <dbReference type="ARBA" id="ARBA00022827"/>
    </source>
</evidence>
<comment type="caution">
    <text evidence="13">The sequence shown here is derived from an EMBL/GenBank/DDBJ whole genome shotgun (WGS) entry which is preliminary data.</text>
</comment>
<keyword evidence="4 10" id="KW-0808">Transferase</keyword>
<evidence type="ECO:0000256" key="4">
    <source>
        <dbReference type="ARBA" id="ARBA00022679"/>
    </source>
</evidence>
<dbReference type="EMBL" id="BMDP01000003">
    <property type="protein sequence ID" value="GGI55074.1"/>
    <property type="molecule type" value="Genomic_DNA"/>
</dbReference>
<evidence type="ECO:0000256" key="9">
    <source>
        <dbReference type="ARBA" id="ARBA00048540"/>
    </source>
</evidence>
<accession>A0A8J3AWZ2</accession>